<dbReference type="RefSeq" id="WP_336587337.1">
    <property type="nucleotide sequence ID" value="NZ_JBBAXC010000009.1"/>
</dbReference>
<dbReference type="Proteomes" id="UP001312865">
    <property type="component" value="Unassembled WGS sequence"/>
</dbReference>
<reference evidence="2 3" key="1">
    <citation type="journal article" date="2018" name="J. Microbiol.">
        <title>Bacillus spongiae sp. nov., isolated from sponge of Jeju Island.</title>
        <authorList>
            <person name="Lee G.E."/>
            <person name="Im W.T."/>
            <person name="Park J.S."/>
        </authorList>
    </citation>
    <scope>NUCLEOTIDE SEQUENCE [LARGE SCALE GENOMIC DNA]</scope>
    <source>
        <strain evidence="2 3">135PIL107-10</strain>
    </source>
</reference>
<feature type="transmembrane region" description="Helical" evidence="1">
    <location>
        <begin position="194"/>
        <end position="212"/>
    </location>
</feature>
<feature type="transmembrane region" description="Helical" evidence="1">
    <location>
        <begin position="130"/>
        <end position="151"/>
    </location>
</feature>
<feature type="transmembrane region" description="Helical" evidence="1">
    <location>
        <begin position="74"/>
        <end position="92"/>
    </location>
</feature>
<keyword evidence="1" id="KW-1133">Transmembrane helix</keyword>
<feature type="transmembrane region" description="Helical" evidence="1">
    <location>
        <begin position="98"/>
        <end position="118"/>
    </location>
</feature>
<keyword evidence="1" id="KW-0812">Transmembrane</keyword>
<dbReference type="PANTHER" id="PTHR36840:SF1">
    <property type="entry name" value="BLL5714 PROTEIN"/>
    <property type="match status" value="1"/>
</dbReference>
<keyword evidence="1" id="KW-0472">Membrane</keyword>
<keyword evidence="3" id="KW-1185">Reference proteome</keyword>
<gene>
    <name evidence="2" type="ORF">WAK64_12650</name>
</gene>
<evidence type="ECO:0000256" key="1">
    <source>
        <dbReference type="SAM" id="Phobius"/>
    </source>
</evidence>
<organism evidence="2 3">
    <name type="scientific">Bacillus spongiae</name>
    <dbReference type="NCBI Taxonomy" id="2683610"/>
    <lineage>
        <taxon>Bacteria</taxon>
        <taxon>Bacillati</taxon>
        <taxon>Bacillota</taxon>
        <taxon>Bacilli</taxon>
        <taxon>Bacillales</taxon>
        <taxon>Bacillaceae</taxon>
        <taxon>Bacillus</taxon>
    </lineage>
</organism>
<feature type="transmembrane region" description="Helical" evidence="1">
    <location>
        <begin position="218"/>
        <end position="236"/>
    </location>
</feature>
<protein>
    <submittedName>
        <fullName evidence="2">Low temperature requirement protein A</fullName>
    </submittedName>
</protein>
<accession>A0ABU8HEY7</accession>
<feature type="transmembrane region" description="Helical" evidence="1">
    <location>
        <begin position="285"/>
        <end position="307"/>
    </location>
</feature>
<evidence type="ECO:0000313" key="2">
    <source>
        <dbReference type="EMBL" id="MEI5907905.1"/>
    </source>
</evidence>
<feature type="transmembrane region" description="Helical" evidence="1">
    <location>
        <begin position="319"/>
        <end position="338"/>
    </location>
</feature>
<dbReference type="PANTHER" id="PTHR36840">
    <property type="entry name" value="BLL5714 PROTEIN"/>
    <property type="match status" value="1"/>
</dbReference>
<dbReference type="InterPro" id="IPR010640">
    <property type="entry name" value="Low_temperature_requirement_A"/>
</dbReference>
<evidence type="ECO:0000313" key="3">
    <source>
        <dbReference type="Proteomes" id="UP001312865"/>
    </source>
</evidence>
<dbReference type="Pfam" id="PF06772">
    <property type="entry name" value="LtrA"/>
    <property type="match status" value="1"/>
</dbReference>
<name>A0ABU8HEY7_9BACI</name>
<feature type="transmembrane region" description="Helical" evidence="1">
    <location>
        <begin position="12"/>
        <end position="29"/>
    </location>
</feature>
<comment type="caution">
    <text evidence="2">The sequence shown here is derived from an EMBL/GenBank/DDBJ whole genome shotgun (WGS) entry which is preliminary data.</text>
</comment>
<sequence length="363" mass="42291">MEEKKVTWLELFYDLVYVAAIATTTHVLIHVEDGVIHAEYIFKFFIMMIPIWGAWTGQTVFINRFGKDFVHQRLFMIMQMFFVLIMTSSLSVDFDTYYLPFLVGYIGLRILTVTQYIVVSRYETGPKQKVALYFGKYFWIGIIIGSSSIFFDSWIRYFVFFLGIFVDILLPIIGRKYVVNAPINIGHLLERFGLLTIILFGESIISTIVVLQPEKGDWESIAYSAIAFVVIIAMWWQYFDNIDKKVDKSIKTAGQSIIYGHLIIFPTLSMIAASINMVYSYELNYFFMIGFVFISVILYFLATTIVFHLYRYKHHRLKIFHLGLFTTLLLTMLIIDFIFVVPKLILMAQLAIFFIVYAKVTTT</sequence>
<proteinExistence type="predicted"/>
<feature type="transmembrane region" description="Helical" evidence="1">
    <location>
        <begin position="344"/>
        <end position="360"/>
    </location>
</feature>
<feature type="transmembrane region" description="Helical" evidence="1">
    <location>
        <begin position="41"/>
        <end position="62"/>
    </location>
</feature>
<dbReference type="EMBL" id="JBBAXC010000009">
    <property type="protein sequence ID" value="MEI5907905.1"/>
    <property type="molecule type" value="Genomic_DNA"/>
</dbReference>
<feature type="transmembrane region" description="Helical" evidence="1">
    <location>
        <begin position="257"/>
        <end position="279"/>
    </location>
</feature>
<feature type="transmembrane region" description="Helical" evidence="1">
    <location>
        <begin position="157"/>
        <end position="174"/>
    </location>
</feature>